<keyword evidence="4" id="KW-1185">Reference proteome</keyword>
<dbReference type="InterPro" id="IPR001611">
    <property type="entry name" value="Leu-rich_rpt"/>
</dbReference>
<reference evidence="3" key="1">
    <citation type="submission" date="2023-10" db="EMBL/GenBank/DDBJ databases">
        <authorList>
            <person name="Noh H."/>
        </authorList>
    </citation>
    <scope>NUCLEOTIDE SEQUENCE</scope>
    <source>
        <strain evidence="3">DUCC4014</strain>
    </source>
</reference>
<organism evidence="3 4">
    <name type="scientific">Vanrija pseudolonga</name>
    <dbReference type="NCBI Taxonomy" id="143232"/>
    <lineage>
        <taxon>Eukaryota</taxon>
        <taxon>Fungi</taxon>
        <taxon>Dikarya</taxon>
        <taxon>Basidiomycota</taxon>
        <taxon>Agaricomycotina</taxon>
        <taxon>Tremellomycetes</taxon>
        <taxon>Trichosporonales</taxon>
        <taxon>Trichosporonaceae</taxon>
        <taxon>Vanrija</taxon>
    </lineage>
</organism>
<proteinExistence type="predicted"/>
<dbReference type="PROSITE" id="PS50181">
    <property type="entry name" value="FBOX"/>
    <property type="match status" value="1"/>
</dbReference>
<dbReference type="InterPro" id="IPR036047">
    <property type="entry name" value="F-box-like_dom_sf"/>
</dbReference>
<evidence type="ECO:0000259" key="2">
    <source>
        <dbReference type="PROSITE" id="PS50181"/>
    </source>
</evidence>
<dbReference type="SUPFAM" id="SSF52047">
    <property type="entry name" value="RNI-like"/>
    <property type="match status" value="1"/>
</dbReference>
<dbReference type="Proteomes" id="UP000827549">
    <property type="component" value="Chromosome 1"/>
</dbReference>
<evidence type="ECO:0000313" key="3">
    <source>
        <dbReference type="EMBL" id="WOO77501.1"/>
    </source>
</evidence>
<dbReference type="Pfam" id="PF12937">
    <property type="entry name" value="F-box-like"/>
    <property type="match status" value="1"/>
</dbReference>
<protein>
    <recommendedName>
        <fullName evidence="2">F-box domain-containing protein</fullName>
    </recommendedName>
</protein>
<dbReference type="GeneID" id="87804338"/>
<dbReference type="InterPro" id="IPR032675">
    <property type="entry name" value="LRR_dom_sf"/>
</dbReference>
<name>A0AAF1BF36_9TREE</name>
<dbReference type="Gene3D" id="1.20.1280.50">
    <property type="match status" value="1"/>
</dbReference>
<evidence type="ECO:0000256" key="1">
    <source>
        <dbReference type="SAM" id="MobiDB-lite"/>
    </source>
</evidence>
<feature type="region of interest" description="Disordered" evidence="1">
    <location>
        <begin position="1"/>
        <end position="42"/>
    </location>
</feature>
<gene>
    <name evidence="3" type="ORF">LOC62_01G001080</name>
</gene>
<dbReference type="PROSITE" id="PS51450">
    <property type="entry name" value="LRR"/>
    <property type="match status" value="1"/>
</dbReference>
<feature type="region of interest" description="Disordered" evidence="1">
    <location>
        <begin position="334"/>
        <end position="394"/>
    </location>
</feature>
<dbReference type="AlphaFoldDB" id="A0AAF1BF36"/>
<feature type="domain" description="F-box" evidence="2">
    <location>
        <begin position="40"/>
        <end position="86"/>
    </location>
</feature>
<dbReference type="Gene3D" id="3.80.10.10">
    <property type="entry name" value="Ribonuclease Inhibitor"/>
    <property type="match status" value="1"/>
</dbReference>
<dbReference type="EMBL" id="CP086714">
    <property type="protein sequence ID" value="WOO77501.1"/>
    <property type="molecule type" value="Genomic_DNA"/>
</dbReference>
<accession>A0AAF1BF36</accession>
<dbReference type="SUPFAM" id="SSF81383">
    <property type="entry name" value="F-box domain"/>
    <property type="match status" value="1"/>
</dbReference>
<sequence>MKAPTGPKDDESHTTGSTPPSAVSHGDGRSNSTAGPSSAPGPITHLPPELWIAVLSHLEHDELVPLRLVNRQLSTLALAPCLHRRLTLFPPLVLTPVLRKILPHVRHLSVHLAGSPRGWGALASSSHGARNPLFPSSYIDGVRPARCSSPHPSTSLRALLALIHPGQLRALHLPHAAVPWDELAPELARIGGKLHTLDLRGGGLAHSAARALPVHLRDLNLSYNCITRLPRISSLQRLEVLTLRGCFMIPMPEVARLLSNLPETVHTLDLSEMQQVEVPALMALRVASDPGPSALKCVKLAGIDHLTRADVRALQRHWAERRAACRGEEAPRAIQLLTPPPSPPSSFLSGSPERSAFHTPTMMPATPPTRWLPHATPRKLPPTPPESAKRPHDDDHINIVHTALLESDDEAGYRQFIGEVVGGTLGLGIGGPLAEAGA</sequence>
<dbReference type="InterPro" id="IPR001810">
    <property type="entry name" value="F-box_dom"/>
</dbReference>
<dbReference type="RefSeq" id="XP_062623533.1">
    <property type="nucleotide sequence ID" value="XM_062767549.1"/>
</dbReference>
<evidence type="ECO:0000313" key="4">
    <source>
        <dbReference type="Proteomes" id="UP000827549"/>
    </source>
</evidence>